<proteinExistence type="predicted"/>
<dbReference type="PANTHER" id="PTHR21294">
    <property type="entry name" value="ELECTRON TRANSFER FLAVOPROTEIN BETA-SUBUNIT"/>
    <property type="match status" value="1"/>
</dbReference>
<dbReference type="EMBL" id="FQZU01000056">
    <property type="protein sequence ID" value="SHL27439.1"/>
    <property type="molecule type" value="Genomic_DNA"/>
</dbReference>
<dbReference type="Proteomes" id="UP000183994">
    <property type="component" value="Unassembled WGS sequence"/>
</dbReference>
<dbReference type="SUPFAM" id="SSF52402">
    <property type="entry name" value="Adenine nucleotide alpha hydrolases-like"/>
    <property type="match status" value="1"/>
</dbReference>
<name>A0A1M6ZAM8_9BACT</name>
<dbReference type="AlphaFoldDB" id="A0A1M6ZAM8"/>
<dbReference type="Pfam" id="PF01012">
    <property type="entry name" value="ETF"/>
    <property type="match status" value="1"/>
</dbReference>
<dbReference type="PANTHER" id="PTHR21294:SF17">
    <property type="entry name" value="PROTEIN FIXA"/>
    <property type="match status" value="1"/>
</dbReference>
<sequence length="257" mass="27135">MNIIVCMKQAPDPEGPRDSFCINAEDMKVEPKGIPPALSLFDENALEAALRIKDADKENVKITVLCMGKKVSSAVLVKALAAGADAAVMVQGAGYGVQDSLSTARALAAAVDKIGDYDLILCGRQASDSNAGQTGILLANVLGIPAVSLAQKIVPDSDHALIDRVLQGGYETVKAPLPCLAVVGNEAGELRYPAMKERRLAKKKPSSEWAMDDLALDGAVSQKVTLKKLFAPTARTRACKFVAGDALVHALREDQII</sequence>
<feature type="domain" description="Electron transfer flavoprotein alpha/beta-subunit N-terminal" evidence="2">
    <location>
        <begin position="26"/>
        <end position="218"/>
    </location>
</feature>
<dbReference type="RefSeq" id="WP_073478914.1">
    <property type="nucleotide sequence ID" value="NZ_FQZU01000056.1"/>
</dbReference>
<dbReference type="InterPro" id="IPR014729">
    <property type="entry name" value="Rossmann-like_a/b/a_fold"/>
</dbReference>
<dbReference type="GO" id="GO:0009055">
    <property type="term" value="F:electron transfer activity"/>
    <property type="evidence" value="ECO:0007669"/>
    <property type="project" value="InterPro"/>
</dbReference>
<gene>
    <name evidence="3" type="ORF">SAMN02745216_04935</name>
</gene>
<keyword evidence="1" id="KW-0813">Transport</keyword>
<dbReference type="InterPro" id="IPR012255">
    <property type="entry name" value="ETF_b"/>
</dbReference>
<keyword evidence="4" id="KW-1185">Reference proteome</keyword>
<evidence type="ECO:0000313" key="4">
    <source>
        <dbReference type="Proteomes" id="UP000183994"/>
    </source>
</evidence>
<organism evidence="3 4">
    <name type="scientific">Desulfatibacillum alkenivorans DSM 16219</name>
    <dbReference type="NCBI Taxonomy" id="1121393"/>
    <lineage>
        <taxon>Bacteria</taxon>
        <taxon>Pseudomonadati</taxon>
        <taxon>Thermodesulfobacteriota</taxon>
        <taxon>Desulfobacteria</taxon>
        <taxon>Desulfobacterales</taxon>
        <taxon>Desulfatibacillaceae</taxon>
        <taxon>Desulfatibacillum</taxon>
    </lineage>
</organism>
<evidence type="ECO:0000259" key="2">
    <source>
        <dbReference type="SMART" id="SM00893"/>
    </source>
</evidence>
<protein>
    <submittedName>
        <fullName evidence="3">Electron transfer flavoprotein beta subunit</fullName>
    </submittedName>
</protein>
<dbReference type="Gene3D" id="3.40.50.620">
    <property type="entry name" value="HUPs"/>
    <property type="match status" value="1"/>
</dbReference>
<dbReference type="STRING" id="1121393.SAMN02745216_04935"/>
<dbReference type="InterPro" id="IPR014730">
    <property type="entry name" value="ETF_a/b_N"/>
</dbReference>
<accession>A0A1M6ZAM8</accession>
<dbReference type="PIRSF" id="PIRSF000090">
    <property type="entry name" value="Beta-ETF"/>
    <property type="match status" value="1"/>
</dbReference>
<keyword evidence="1" id="KW-0249">Electron transport</keyword>
<evidence type="ECO:0000256" key="1">
    <source>
        <dbReference type="ARBA" id="ARBA00022982"/>
    </source>
</evidence>
<dbReference type="SMART" id="SM00893">
    <property type="entry name" value="ETF"/>
    <property type="match status" value="1"/>
</dbReference>
<reference evidence="4" key="1">
    <citation type="submission" date="2016-11" db="EMBL/GenBank/DDBJ databases">
        <authorList>
            <person name="Varghese N."/>
            <person name="Submissions S."/>
        </authorList>
    </citation>
    <scope>NUCLEOTIDE SEQUENCE [LARGE SCALE GENOMIC DNA]</scope>
    <source>
        <strain evidence="4">DSM 16219</strain>
    </source>
</reference>
<evidence type="ECO:0000313" key="3">
    <source>
        <dbReference type="EMBL" id="SHL27439.1"/>
    </source>
</evidence>
<dbReference type="OrthoDB" id="9781325at2"/>